<keyword evidence="1" id="KW-1133">Transmembrane helix</keyword>
<reference evidence="2" key="2">
    <citation type="submission" date="2021-08" db="EMBL/GenBank/DDBJ databases">
        <authorList>
            <person name="Tani A."/>
            <person name="Ola A."/>
            <person name="Ogura Y."/>
            <person name="Katsura K."/>
            <person name="Hayashi T."/>
        </authorList>
    </citation>
    <scope>NUCLEOTIDE SEQUENCE</scope>
    <source>
        <strain evidence="2">DSM 23632</strain>
    </source>
</reference>
<keyword evidence="1" id="KW-0812">Transmembrane</keyword>
<feature type="transmembrane region" description="Helical" evidence="1">
    <location>
        <begin position="23"/>
        <end position="44"/>
    </location>
</feature>
<comment type="caution">
    <text evidence="2">The sequence shown here is derived from an EMBL/GenBank/DDBJ whole genome shotgun (WGS) entry which is preliminary data.</text>
</comment>
<sequence length="47" mass="4809">MTPVPQTDRPPAPLGGSLFRSGLLVRLALAGALAGPLWLAILWATAA</sequence>
<evidence type="ECO:0000313" key="2">
    <source>
        <dbReference type="EMBL" id="GJE62036.1"/>
    </source>
</evidence>
<name>A0ABQ4U455_9HYPH</name>
<accession>A0ABQ4U455</accession>
<reference evidence="2" key="1">
    <citation type="journal article" date="2021" name="Front. Microbiol.">
        <title>Comprehensive Comparative Genomics and Phenotyping of Methylobacterium Species.</title>
        <authorList>
            <person name="Alessa O."/>
            <person name="Ogura Y."/>
            <person name="Fujitani Y."/>
            <person name="Takami H."/>
            <person name="Hayashi T."/>
            <person name="Sahin N."/>
            <person name="Tani A."/>
        </authorList>
    </citation>
    <scope>NUCLEOTIDE SEQUENCE</scope>
    <source>
        <strain evidence="2">DSM 23632</strain>
    </source>
</reference>
<evidence type="ECO:0000313" key="3">
    <source>
        <dbReference type="Proteomes" id="UP001055057"/>
    </source>
</evidence>
<proteinExistence type="predicted"/>
<keyword evidence="1" id="KW-0472">Membrane</keyword>
<protein>
    <submittedName>
        <fullName evidence="2">Uncharacterized protein</fullName>
    </submittedName>
</protein>
<dbReference type="EMBL" id="BPRB01000268">
    <property type="protein sequence ID" value="GJE62036.1"/>
    <property type="molecule type" value="Genomic_DNA"/>
</dbReference>
<organism evidence="2 3">
    <name type="scientific">Methylobacterium trifolii</name>
    <dbReference type="NCBI Taxonomy" id="1003092"/>
    <lineage>
        <taxon>Bacteria</taxon>
        <taxon>Pseudomonadati</taxon>
        <taxon>Pseudomonadota</taxon>
        <taxon>Alphaproteobacteria</taxon>
        <taxon>Hyphomicrobiales</taxon>
        <taxon>Methylobacteriaceae</taxon>
        <taxon>Methylobacterium</taxon>
    </lineage>
</organism>
<evidence type="ECO:0000256" key="1">
    <source>
        <dbReference type="SAM" id="Phobius"/>
    </source>
</evidence>
<gene>
    <name evidence="2" type="ORF">MPOCJGCO_4165</name>
</gene>
<dbReference type="Proteomes" id="UP001055057">
    <property type="component" value="Unassembled WGS sequence"/>
</dbReference>
<keyword evidence="3" id="KW-1185">Reference proteome</keyword>